<evidence type="ECO:0000313" key="2">
    <source>
        <dbReference type="Proteomes" id="UP001198565"/>
    </source>
</evidence>
<keyword evidence="2" id="KW-1185">Reference proteome</keyword>
<protein>
    <submittedName>
        <fullName evidence="1">Uncharacterized protein</fullName>
    </submittedName>
</protein>
<dbReference type="EMBL" id="JAINVZ010000007">
    <property type="protein sequence ID" value="MBY8885766.1"/>
    <property type="molecule type" value="Genomic_DNA"/>
</dbReference>
<reference evidence="1 2" key="1">
    <citation type="submission" date="2021-08" db="EMBL/GenBank/DDBJ databases">
        <title>Streptomyces sp. PTM05 isolated from lichen.</title>
        <authorList>
            <person name="Somphong A."/>
            <person name="Phongsopitanun W."/>
            <person name="Tanasupawat S."/>
        </authorList>
    </citation>
    <scope>NUCLEOTIDE SEQUENCE [LARGE SCALE GENOMIC DNA]</scope>
    <source>
        <strain evidence="1 2">Ptm05</strain>
    </source>
</reference>
<name>A0ABS7QSM9_9ACTN</name>
<organism evidence="1 2">
    <name type="scientific">Streptantibioticus parmotrematis</name>
    <dbReference type="NCBI Taxonomy" id="2873249"/>
    <lineage>
        <taxon>Bacteria</taxon>
        <taxon>Bacillati</taxon>
        <taxon>Actinomycetota</taxon>
        <taxon>Actinomycetes</taxon>
        <taxon>Kitasatosporales</taxon>
        <taxon>Streptomycetaceae</taxon>
        <taxon>Streptantibioticus</taxon>
    </lineage>
</organism>
<comment type="caution">
    <text evidence="1">The sequence shown here is derived from an EMBL/GenBank/DDBJ whole genome shotgun (WGS) entry which is preliminary data.</text>
</comment>
<evidence type="ECO:0000313" key="1">
    <source>
        <dbReference type="EMBL" id="MBY8885766.1"/>
    </source>
</evidence>
<dbReference type="RefSeq" id="WP_222977341.1">
    <property type="nucleotide sequence ID" value="NZ_JAINVZ010000007.1"/>
</dbReference>
<gene>
    <name evidence="1" type="ORF">K7472_13015</name>
</gene>
<proteinExistence type="predicted"/>
<dbReference type="Proteomes" id="UP001198565">
    <property type="component" value="Unassembled WGS sequence"/>
</dbReference>
<sequence>MSVVRLPYVDGCAECARLREAEESARAAYDHSKAGDYRVLARRHLRTEHGVEALVVERA</sequence>
<accession>A0ABS7QSM9</accession>